<keyword evidence="9" id="KW-1185">Reference proteome</keyword>
<organism evidence="8 9">
    <name type="scientific">Oceanobacillus polygoni</name>
    <dbReference type="NCBI Taxonomy" id="1235259"/>
    <lineage>
        <taxon>Bacteria</taxon>
        <taxon>Bacillati</taxon>
        <taxon>Bacillota</taxon>
        <taxon>Bacilli</taxon>
        <taxon>Bacillales</taxon>
        <taxon>Bacillaceae</taxon>
        <taxon>Oceanobacillus</taxon>
    </lineage>
</organism>
<dbReference type="InterPro" id="IPR036458">
    <property type="entry name" value="Na:dicarbo_symporter_sf"/>
</dbReference>
<evidence type="ECO:0000256" key="3">
    <source>
        <dbReference type="ARBA" id="ARBA00022475"/>
    </source>
</evidence>
<comment type="caution">
    <text evidence="8">The sequence shown here is derived from an EMBL/GenBank/DDBJ whole genome shotgun (WGS) entry which is preliminary data.</text>
</comment>
<feature type="transmembrane region" description="Helical" evidence="7">
    <location>
        <begin position="235"/>
        <end position="257"/>
    </location>
</feature>
<feature type="transmembrane region" description="Helical" evidence="7">
    <location>
        <begin position="59"/>
        <end position="80"/>
    </location>
</feature>
<feature type="transmembrane region" description="Helical" evidence="7">
    <location>
        <begin position="26"/>
        <end position="47"/>
    </location>
</feature>
<sequence length="426" mass="45643">MYDRRRSHPKSTRKGMNVVKEKIKAYRFPIILLSSIVVGSIIGIIFGEQATLIKPLGDIFINLLFMVVVPLVFFTISSAIASMDSMKRLGKIMGSMMTVFILTGIIASFFMLAATVIFQPGSGVDIPLIEPEEVEEISLADQLVETFTVPDFVDLFSRSNMLALIIFSVLIGVATGLTGEQGKPFAKFLTSGSEVFMKIIQLVMYYAPIGLGAYFAALIGEFGTALIGDYAKAIIIYYPVSILYFAIGFTCYAFIAGGKKGITRFWKNILAPAATALGTGSSVAAIPANLQATKQMGVPKDIRETVIPLGATIHMDGSCLSAMLKIAFVFGVFNMDFTGFDTFLTAIGVSLLSGIVMSGIPGGGFIGELMIVTLYGLPIEALPIISAIGVVVDPPATMVNSTGDAVSSMLVTRQVEGRQWMETSVD</sequence>
<feature type="transmembrane region" description="Helical" evidence="7">
    <location>
        <begin position="306"/>
        <end position="331"/>
    </location>
</feature>
<feature type="transmembrane region" description="Helical" evidence="7">
    <location>
        <begin position="269"/>
        <end position="286"/>
    </location>
</feature>
<keyword evidence="3" id="KW-1003">Cell membrane</keyword>
<evidence type="ECO:0000256" key="5">
    <source>
        <dbReference type="ARBA" id="ARBA00022989"/>
    </source>
</evidence>
<proteinExistence type="predicted"/>
<feature type="transmembrane region" description="Helical" evidence="7">
    <location>
        <begin position="372"/>
        <end position="392"/>
    </location>
</feature>
<dbReference type="InterPro" id="IPR001991">
    <property type="entry name" value="Na-dicarboxylate_symporter"/>
</dbReference>
<dbReference type="GO" id="GO:0015293">
    <property type="term" value="F:symporter activity"/>
    <property type="evidence" value="ECO:0007669"/>
    <property type="project" value="UniProtKB-KW"/>
</dbReference>
<evidence type="ECO:0000313" key="9">
    <source>
        <dbReference type="Proteomes" id="UP001138793"/>
    </source>
</evidence>
<keyword evidence="4 7" id="KW-0812">Transmembrane</keyword>
<evidence type="ECO:0000256" key="6">
    <source>
        <dbReference type="ARBA" id="ARBA00023136"/>
    </source>
</evidence>
<protein>
    <submittedName>
        <fullName evidence="8">Na+/H+-dicarboxylate symporter</fullName>
    </submittedName>
</protein>
<comment type="subcellular location">
    <subcellularLocation>
        <location evidence="1">Cell membrane</location>
        <topology evidence="1">Multi-pass membrane protein</topology>
    </subcellularLocation>
</comment>
<evidence type="ECO:0000256" key="2">
    <source>
        <dbReference type="ARBA" id="ARBA00022448"/>
    </source>
</evidence>
<evidence type="ECO:0000256" key="1">
    <source>
        <dbReference type="ARBA" id="ARBA00004651"/>
    </source>
</evidence>
<gene>
    <name evidence="8" type="ORF">J2Z64_002206</name>
</gene>
<feature type="transmembrane region" description="Helical" evidence="7">
    <location>
        <begin position="161"/>
        <end position="179"/>
    </location>
</feature>
<dbReference type="Proteomes" id="UP001138793">
    <property type="component" value="Unassembled WGS sequence"/>
</dbReference>
<dbReference type="GO" id="GO:0006835">
    <property type="term" value="P:dicarboxylic acid transport"/>
    <property type="evidence" value="ECO:0007669"/>
    <property type="project" value="TreeGrafter"/>
</dbReference>
<dbReference type="EMBL" id="JAGGMB010000006">
    <property type="protein sequence ID" value="MBP2077951.1"/>
    <property type="molecule type" value="Genomic_DNA"/>
</dbReference>
<feature type="transmembrane region" description="Helical" evidence="7">
    <location>
        <begin position="343"/>
        <end position="366"/>
    </location>
</feature>
<feature type="transmembrane region" description="Helical" evidence="7">
    <location>
        <begin position="92"/>
        <end position="118"/>
    </location>
</feature>
<name>A0A9X1CCE5_9BACI</name>
<dbReference type="SUPFAM" id="SSF118215">
    <property type="entry name" value="Proton glutamate symport protein"/>
    <property type="match status" value="1"/>
</dbReference>
<dbReference type="GO" id="GO:0005886">
    <property type="term" value="C:plasma membrane"/>
    <property type="evidence" value="ECO:0007669"/>
    <property type="project" value="UniProtKB-SubCell"/>
</dbReference>
<dbReference type="AlphaFoldDB" id="A0A9X1CCE5"/>
<accession>A0A9X1CCE5</accession>
<evidence type="ECO:0000313" key="8">
    <source>
        <dbReference type="EMBL" id="MBP2077951.1"/>
    </source>
</evidence>
<dbReference type="PANTHER" id="PTHR42865">
    <property type="entry name" value="PROTON/GLUTAMATE-ASPARTATE SYMPORTER"/>
    <property type="match status" value="1"/>
</dbReference>
<dbReference type="Pfam" id="PF00375">
    <property type="entry name" value="SDF"/>
    <property type="match status" value="1"/>
</dbReference>
<feature type="transmembrane region" description="Helical" evidence="7">
    <location>
        <begin position="199"/>
        <end position="220"/>
    </location>
</feature>
<reference evidence="8" key="1">
    <citation type="submission" date="2021-03" db="EMBL/GenBank/DDBJ databases">
        <title>Genomic Encyclopedia of Type Strains, Phase IV (KMG-IV): sequencing the most valuable type-strain genomes for metagenomic binning, comparative biology and taxonomic classification.</title>
        <authorList>
            <person name="Goeker M."/>
        </authorList>
    </citation>
    <scope>NUCLEOTIDE SEQUENCE</scope>
    <source>
        <strain evidence="8">DSM 107338</strain>
    </source>
</reference>
<evidence type="ECO:0000256" key="4">
    <source>
        <dbReference type="ARBA" id="ARBA00022692"/>
    </source>
</evidence>
<evidence type="ECO:0000256" key="7">
    <source>
        <dbReference type="SAM" id="Phobius"/>
    </source>
</evidence>
<keyword evidence="6 7" id="KW-0472">Membrane</keyword>
<dbReference type="PRINTS" id="PR00173">
    <property type="entry name" value="EDTRNSPORT"/>
</dbReference>
<dbReference type="PANTHER" id="PTHR42865:SF7">
    <property type="entry name" value="PROTON_GLUTAMATE-ASPARTATE SYMPORTER"/>
    <property type="match status" value="1"/>
</dbReference>
<keyword evidence="5 7" id="KW-1133">Transmembrane helix</keyword>
<keyword evidence="2" id="KW-0813">Transport</keyword>
<dbReference type="Gene3D" id="1.10.3860.10">
    <property type="entry name" value="Sodium:dicarboxylate symporter"/>
    <property type="match status" value="1"/>
</dbReference>